<organism evidence="2 3">
    <name type="scientific">Klebsiella pneumoniae</name>
    <dbReference type="NCBI Taxonomy" id="573"/>
    <lineage>
        <taxon>Bacteria</taxon>
        <taxon>Pseudomonadati</taxon>
        <taxon>Pseudomonadota</taxon>
        <taxon>Gammaproteobacteria</taxon>
        <taxon>Enterobacterales</taxon>
        <taxon>Enterobacteriaceae</taxon>
        <taxon>Klebsiella/Raoultella group</taxon>
        <taxon>Klebsiella</taxon>
        <taxon>Klebsiella pneumoniae complex</taxon>
    </lineage>
</organism>
<dbReference type="Proteomes" id="UP000251721">
    <property type="component" value="Unassembled WGS sequence"/>
</dbReference>
<protein>
    <submittedName>
        <fullName evidence="2">Pyrroloquinoline quinone biosynthesis protein F-like protein</fullName>
    </submittedName>
</protein>
<accession>A0A2X3DFF8</accession>
<reference evidence="2 3" key="1">
    <citation type="submission" date="2018-06" db="EMBL/GenBank/DDBJ databases">
        <authorList>
            <consortium name="Pathogen Informatics"/>
            <person name="Doyle S."/>
        </authorList>
    </citation>
    <scope>NUCLEOTIDE SEQUENCE [LARGE SCALE GENOMIC DNA]</scope>
    <source>
        <strain evidence="2 3">NCTC13465</strain>
    </source>
</reference>
<gene>
    <name evidence="2" type="ORF">NCTC13465_00093</name>
</gene>
<evidence type="ECO:0000313" key="3">
    <source>
        <dbReference type="Proteomes" id="UP000251721"/>
    </source>
</evidence>
<proteinExistence type="predicted"/>
<dbReference type="AlphaFoldDB" id="A0A2X3DFF8"/>
<feature type="region of interest" description="Disordered" evidence="1">
    <location>
        <begin position="201"/>
        <end position="232"/>
    </location>
</feature>
<name>A0A2X3DFF8_KLEPN</name>
<evidence type="ECO:0000313" key="2">
    <source>
        <dbReference type="EMBL" id="SQC28048.1"/>
    </source>
</evidence>
<dbReference type="EMBL" id="UAWQ01000001">
    <property type="protein sequence ID" value="SQC28048.1"/>
    <property type="molecule type" value="Genomic_DNA"/>
</dbReference>
<sequence>MLWLMVSRVYRRCCRPRCCSGKIFSAKVAVIDAEYRLIQQHEPSRREAAVRHAASAPAAFRRFQVRQRRRAGGRSRCAAGRLRRFPPHPLRRPANAALAAGPQSLEALGELAGPFRRRACRRRGSAAGAAAAPWASSLHCSWRSPASPRCGAGPLIALSDNVTLLREFLLDEAPGSLMASLRQRRLAGDCGAELAVSGSAPRLAGAGLRQRPAGRGRPADNPLAAGATANDA</sequence>
<evidence type="ECO:0000256" key="1">
    <source>
        <dbReference type="SAM" id="MobiDB-lite"/>
    </source>
</evidence>